<sequence>MKHLPQGDSISINQRKDIAGSPSSKNNHEDNNGERMIPLINTGSPILTQEDKGKSIITEATGCNLKCQHLYSKENGNLGSRLNMTKMNESSYEAQRSGIWSKVEPNITGNKHKLSETAVLSTDQQSLLVIPQLNQEYLFDVPIEFVNNQGVFKRQEGQSKRRKVVPKRNKNKKGNCYIETTLRDSTVEGTTEDAKEISDEDICHALWQCPKVKNIWKQLGFTKTIPQQISQANDVLWWLHDHLPKEDFFKFIGLSWLNLLTVPATKQITAWQPPPNGVYMINTVASLIFGSPGCGISAVIRDSKGTLVVAATSFLPGCMSVLLAKATTILHGINLARRWSMSNVQVGSDSQTIIKAVSTEATNHTDWGKLQQVAGARLKKIEPNQCDKWIG</sequence>
<dbReference type="CDD" id="cd06222">
    <property type="entry name" value="RNase_H_like"/>
    <property type="match status" value="1"/>
</dbReference>
<evidence type="ECO:0000256" key="1">
    <source>
        <dbReference type="SAM" id="MobiDB-lite"/>
    </source>
</evidence>
<feature type="region of interest" description="Disordered" evidence="1">
    <location>
        <begin position="1"/>
        <end position="46"/>
    </location>
</feature>
<dbReference type="InterPro" id="IPR002156">
    <property type="entry name" value="RNaseH_domain"/>
</dbReference>
<accession>A0A7J6EES1</accession>
<dbReference type="PANTHER" id="PTHR47074:SF11">
    <property type="entry name" value="REVERSE TRANSCRIPTASE-LIKE PROTEIN"/>
    <property type="match status" value="1"/>
</dbReference>
<dbReference type="EMBL" id="JAATIP010000243">
    <property type="protein sequence ID" value="KAF4356945.1"/>
    <property type="molecule type" value="Genomic_DNA"/>
</dbReference>
<feature type="domain" description="RNase H type-1" evidence="2">
    <location>
        <begin position="295"/>
        <end position="370"/>
    </location>
</feature>
<proteinExistence type="predicted"/>
<dbReference type="Proteomes" id="UP000525078">
    <property type="component" value="Unassembled WGS sequence"/>
</dbReference>
<dbReference type="Pfam" id="PF13456">
    <property type="entry name" value="RVT_3"/>
    <property type="match status" value="1"/>
</dbReference>
<organism evidence="3 4">
    <name type="scientific">Cannabis sativa</name>
    <name type="common">Hemp</name>
    <name type="synonym">Marijuana</name>
    <dbReference type="NCBI Taxonomy" id="3483"/>
    <lineage>
        <taxon>Eukaryota</taxon>
        <taxon>Viridiplantae</taxon>
        <taxon>Streptophyta</taxon>
        <taxon>Embryophyta</taxon>
        <taxon>Tracheophyta</taxon>
        <taxon>Spermatophyta</taxon>
        <taxon>Magnoliopsida</taxon>
        <taxon>eudicotyledons</taxon>
        <taxon>Gunneridae</taxon>
        <taxon>Pentapetalae</taxon>
        <taxon>rosids</taxon>
        <taxon>fabids</taxon>
        <taxon>Rosales</taxon>
        <taxon>Cannabaceae</taxon>
        <taxon>Cannabis</taxon>
    </lineage>
</organism>
<evidence type="ECO:0000313" key="3">
    <source>
        <dbReference type="EMBL" id="KAF4356945.1"/>
    </source>
</evidence>
<reference evidence="3 4" key="1">
    <citation type="journal article" date="2020" name="bioRxiv">
        <title>Sequence and annotation of 42 cannabis genomes reveals extensive copy number variation in cannabinoid synthesis and pathogen resistance genes.</title>
        <authorList>
            <person name="Mckernan K.J."/>
            <person name="Helbert Y."/>
            <person name="Kane L.T."/>
            <person name="Ebling H."/>
            <person name="Zhang L."/>
            <person name="Liu B."/>
            <person name="Eaton Z."/>
            <person name="Mclaughlin S."/>
            <person name="Kingan S."/>
            <person name="Baybayan P."/>
            <person name="Concepcion G."/>
            <person name="Jordan M."/>
            <person name="Riva A."/>
            <person name="Barbazuk W."/>
            <person name="Harkins T."/>
        </authorList>
    </citation>
    <scope>NUCLEOTIDE SEQUENCE [LARGE SCALE GENOMIC DNA]</scope>
    <source>
        <strain evidence="4">cv. Jamaican Lion 4</strain>
        <tissue evidence="3">Leaf</tissue>
    </source>
</reference>
<dbReference type="PANTHER" id="PTHR47074">
    <property type="entry name" value="BNAC02G40300D PROTEIN"/>
    <property type="match status" value="1"/>
</dbReference>
<dbReference type="GO" id="GO:0003676">
    <property type="term" value="F:nucleic acid binding"/>
    <property type="evidence" value="ECO:0007669"/>
    <property type="project" value="InterPro"/>
</dbReference>
<evidence type="ECO:0000313" key="4">
    <source>
        <dbReference type="Proteomes" id="UP000525078"/>
    </source>
</evidence>
<dbReference type="GO" id="GO:0004523">
    <property type="term" value="F:RNA-DNA hybrid ribonuclease activity"/>
    <property type="evidence" value="ECO:0007669"/>
    <property type="project" value="InterPro"/>
</dbReference>
<name>A0A7J6EES1_CANSA</name>
<dbReference type="InterPro" id="IPR052929">
    <property type="entry name" value="RNase_H-like_EbsB-rel"/>
</dbReference>
<gene>
    <name evidence="3" type="ORF">F8388_015921</name>
</gene>
<dbReference type="AlphaFoldDB" id="A0A7J6EES1"/>
<evidence type="ECO:0000259" key="2">
    <source>
        <dbReference type="Pfam" id="PF13456"/>
    </source>
</evidence>
<dbReference type="Gene3D" id="3.30.420.10">
    <property type="entry name" value="Ribonuclease H-like superfamily/Ribonuclease H"/>
    <property type="match status" value="1"/>
</dbReference>
<comment type="caution">
    <text evidence="3">The sequence shown here is derived from an EMBL/GenBank/DDBJ whole genome shotgun (WGS) entry which is preliminary data.</text>
</comment>
<dbReference type="InterPro" id="IPR044730">
    <property type="entry name" value="RNase_H-like_dom_plant"/>
</dbReference>
<protein>
    <recommendedName>
        <fullName evidence="2">RNase H type-1 domain-containing protein</fullName>
    </recommendedName>
</protein>
<dbReference type="InterPro" id="IPR036397">
    <property type="entry name" value="RNaseH_sf"/>
</dbReference>